<dbReference type="PROSITE" id="PS50261">
    <property type="entry name" value="G_PROTEIN_RECEP_F2_4"/>
    <property type="match status" value="1"/>
</dbReference>
<organism evidence="7 8">
    <name type="scientific">Dreissena polymorpha</name>
    <name type="common">Zebra mussel</name>
    <name type="synonym">Mytilus polymorpha</name>
    <dbReference type="NCBI Taxonomy" id="45954"/>
    <lineage>
        <taxon>Eukaryota</taxon>
        <taxon>Metazoa</taxon>
        <taxon>Spiralia</taxon>
        <taxon>Lophotrochozoa</taxon>
        <taxon>Mollusca</taxon>
        <taxon>Bivalvia</taxon>
        <taxon>Autobranchia</taxon>
        <taxon>Heteroconchia</taxon>
        <taxon>Euheterodonta</taxon>
        <taxon>Imparidentia</taxon>
        <taxon>Neoheterodontei</taxon>
        <taxon>Myida</taxon>
        <taxon>Dreissenoidea</taxon>
        <taxon>Dreissenidae</taxon>
        <taxon>Dreissena</taxon>
    </lineage>
</organism>
<keyword evidence="3 5" id="KW-1133">Transmembrane helix</keyword>
<reference evidence="7" key="1">
    <citation type="journal article" date="2019" name="bioRxiv">
        <title>The Genome of the Zebra Mussel, Dreissena polymorpha: A Resource for Invasive Species Research.</title>
        <authorList>
            <person name="McCartney M.A."/>
            <person name="Auch B."/>
            <person name="Kono T."/>
            <person name="Mallez S."/>
            <person name="Zhang Y."/>
            <person name="Obille A."/>
            <person name="Becker A."/>
            <person name="Abrahante J.E."/>
            <person name="Garbe J."/>
            <person name="Badalamenti J.P."/>
            <person name="Herman A."/>
            <person name="Mangelson H."/>
            <person name="Liachko I."/>
            <person name="Sullivan S."/>
            <person name="Sone E.D."/>
            <person name="Koren S."/>
            <person name="Silverstein K.A.T."/>
            <person name="Beckman K.B."/>
            <person name="Gohl D.M."/>
        </authorList>
    </citation>
    <scope>NUCLEOTIDE SEQUENCE</scope>
    <source>
        <strain evidence="7">Duluth1</strain>
        <tissue evidence="7">Whole animal</tissue>
    </source>
</reference>
<dbReference type="GO" id="GO:0005886">
    <property type="term" value="C:plasma membrane"/>
    <property type="evidence" value="ECO:0007669"/>
    <property type="project" value="TreeGrafter"/>
</dbReference>
<evidence type="ECO:0000259" key="6">
    <source>
        <dbReference type="PROSITE" id="PS50261"/>
    </source>
</evidence>
<evidence type="ECO:0000256" key="2">
    <source>
        <dbReference type="ARBA" id="ARBA00022692"/>
    </source>
</evidence>
<gene>
    <name evidence="7" type="ORF">DPMN_161368</name>
</gene>
<keyword evidence="4 5" id="KW-0472">Membrane</keyword>
<evidence type="ECO:0000256" key="5">
    <source>
        <dbReference type="SAM" id="Phobius"/>
    </source>
</evidence>
<keyword evidence="8" id="KW-1185">Reference proteome</keyword>
<dbReference type="Gene3D" id="1.20.1070.10">
    <property type="entry name" value="Rhodopsin 7-helix transmembrane proteins"/>
    <property type="match status" value="1"/>
</dbReference>
<feature type="transmembrane region" description="Helical" evidence="5">
    <location>
        <begin position="240"/>
        <end position="262"/>
    </location>
</feature>
<dbReference type="Pfam" id="PF00002">
    <property type="entry name" value="7tm_2"/>
    <property type="match status" value="1"/>
</dbReference>
<protein>
    <recommendedName>
        <fullName evidence="6">G-protein coupled receptors family 2 profile 2 domain-containing protein</fullName>
    </recommendedName>
</protein>
<comment type="caution">
    <text evidence="7">The sequence shown here is derived from an EMBL/GenBank/DDBJ whole genome shotgun (WGS) entry which is preliminary data.</text>
</comment>
<name>A0A9D4ENU2_DREPO</name>
<evidence type="ECO:0000256" key="1">
    <source>
        <dbReference type="ARBA" id="ARBA00004141"/>
    </source>
</evidence>
<dbReference type="OrthoDB" id="100006at2759"/>
<evidence type="ECO:0000256" key="3">
    <source>
        <dbReference type="ARBA" id="ARBA00022989"/>
    </source>
</evidence>
<dbReference type="GO" id="GO:0007166">
    <property type="term" value="P:cell surface receptor signaling pathway"/>
    <property type="evidence" value="ECO:0007669"/>
    <property type="project" value="InterPro"/>
</dbReference>
<dbReference type="Proteomes" id="UP000828390">
    <property type="component" value="Unassembled WGS sequence"/>
</dbReference>
<feature type="transmembrane region" description="Helical" evidence="5">
    <location>
        <begin position="182"/>
        <end position="204"/>
    </location>
</feature>
<keyword evidence="2 5" id="KW-0812">Transmembrane</keyword>
<dbReference type="InterPro" id="IPR017981">
    <property type="entry name" value="GPCR_2-like_7TM"/>
</dbReference>
<dbReference type="PANTHER" id="PTHR23112">
    <property type="entry name" value="G PROTEIN-COUPLED RECEPTOR 157-RELATED"/>
    <property type="match status" value="1"/>
</dbReference>
<dbReference type="EMBL" id="JAIWYP010000008">
    <property type="protein sequence ID" value="KAH3783430.1"/>
    <property type="molecule type" value="Genomic_DNA"/>
</dbReference>
<comment type="subcellular location">
    <subcellularLocation>
        <location evidence="1">Membrane</location>
        <topology evidence="1">Multi-pass membrane protein</topology>
    </subcellularLocation>
</comment>
<dbReference type="GO" id="GO:0007189">
    <property type="term" value="P:adenylate cyclase-activating G protein-coupled receptor signaling pathway"/>
    <property type="evidence" value="ECO:0007669"/>
    <property type="project" value="TreeGrafter"/>
</dbReference>
<accession>A0A9D4ENU2</accession>
<feature type="transmembrane region" description="Helical" evidence="5">
    <location>
        <begin position="124"/>
        <end position="144"/>
    </location>
</feature>
<dbReference type="PANTHER" id="PTHR23112:SF47">
    <property type="entry name" value="G-PROTEIN COUPLED RECEPTOR 157"/>
    <property type="match status" value="1"/>
</dbReference>
<feature type="transmembrane region" description="Helical" evidence="5">
    <location>
        <begin position="6"/>
        <end position="28"/>
    </location>
</feature>
<reference evidence="7" key="2">
    <citation type="submission" date="2020-11" db="EMBL/GenBank/DDBJ databases">
        <authorList>
            <person name="McCartney M.A."/>
            <person name="Auch B."/>
            <person name="Kono T."/>
            <person name="Mallez S."/>
            <person name="Becker A."/>
            <person name="Gohl D.M."/>
            <person name="Silverstein K.A.T."/>
            <person name="Koren S."/>
            <person name="Bechman K.B."/>
            <person name="Herman A."/>
            <person name="Abrahante J.E."/>
            <person name="Garbe J."/>
        </authorList>
    </citation>
    <scope>NUCLEOTIDE SEQUENCE</scope>
    <source>
        <strain evidence="7">Duluth1</strain>
        <tissue evidence="7">Whole animal</tissue>
    </source>
</reference>
<evidence type="ECO:0000256" key="4">
    <source>
        <dbReference type="ARBA" id="ARBA00023136"/>
    </source>
</evidence>
<proteinExistence type="predicted"/>
<evidence type="ECO:0000313" key="8">
    <source>
        <dbReference type="Proteomes" id="UP000828390"/>
    </source>
</evidence>
<dbReference type="AlphaFoldDB" id="A0A9D4ENU2"/>
<dbReference type="InterPro" id="IPR000832">
    <property type="entry name" value="GPCR_2_secretin-like"/>
</dbReference>
<feature type="transmembrane region" description="Helical" evidence="5">
    <location>
        <begin position="81"/>
        <end position="104"/>
    </location>
</feature>
<evidence type="ECO:0000313" key="7">
    <source>
        <dbReference type="EMBL" id="KAH3783430.1"/>
    </source>
</evidence>
<dbReference type="GO" id="GO:0004930">
    <property type="term" value="F:G protein-coupled receptor activity"/>
    <property type="evidence" value="ECO:0007669"/>
    <property type="project" value="InterPro"/>
</dbReference>
<feature type="domain" description="G-protein coupled receptors family 2 profile 2" evidence="6">
    <location>
        <begin position="5"/>
        <end position="182"/>
    </location>
</feature>
<sequence length="337" mass="38246">MQTAVLTCTLISCLCSIFGCIGLLLTYIKVIVVRNYIRKLLMFLTLANFVHVSAKLTGVIAKMSSSNDTSVTTNTTTLCKAQGVISAYAPMAMFLWSTVIAIYFHSHVLQTSCRETLASVPSSIVCHCICWIVPAIVCFVGLHYDVYGETTKLYMPLGCWIDTDDTRLSHKQQVLWMMLTKIGWECVTFLVVAEVAVYTAWRLVVLPLLHPRNNHPNCSAVFRDTRLQIHNGLRHADRNFLWAWLIFYGLRVWGVVRFFLLWASESQNVCEEADILVIVQAICDPGQAFIDFLLFCVFDKDVRGHFCGHNSRRQRVNELAETHPILRRSTSLPQSFL</sequence>